<gene>
    <name evidence="1" type="ORF">HELGO_WM37319</name>
</gene>
<name>A0A6S6SF89_9BACT</name>
<dbReference type="GO" id="GO:0006355">
    <property type="term" value="P:regulation of DNA-templated transcription"/>
    <property type="evidence" value="ECO:0007669"/>
    <property type="project" value="InterPro"/>
</dbReference>
<dbReference type="InterPro" id="IPR039060">
    <property type="entry name" value="Antitox_HigA"/>
</dbReference>
<reference evidence="1" key="1">
    <citation type="submission" date="2020-01" db="EMBL/GenBank/DDBJ databases">
        <authorList>
            <person name="Meier V. D."/>
            <person name="Meier V D."/>
        </authorList>
    </citation>
    <scope>NUCLEOTIDE SEQUENCE</scope>
    <source>
        <strain evidence="1">HLG_WM_MAG_03</strain>
    </source>
</reference>
<dbReference type="Pfam" id="PF09907">
    <property type="entry name" value="HigB_toxin"/>
    <property type="match status" value="1"/>
</dbReference>
<evidence type="ECO:0000313" key="1">
    <source>
        <dbReference type="EMBL" id="CAA6806105.1"/>
    </source>
</evidence>
<protein>
    <submittedName>
        <fullName evidence="1">Antitoxin component HigA of HigAB toxin-antitoxin module</fullName>
    </submittedName>
</protein>
<dbReference type="AlphaFoldDB" id="A0A6S6SF89"/>
<dbReference type="EMBL" id="CACVAR010000148">
    <property type="protein sequence ID" value="CAA6806105.1"/>
    <property type="molecule type" value="Genomic_DNA"/>
</dbReference>
<dbReference type="GO" id="GO:0004519">
    <property type="term" value="F:endonuclease activity"/>
    <property type="evidence" value="ECO:0007669"/>
    <property type="project" value="InterPro"/>
</dbReference>
<organism evidence="1">
    <name type="scientific">uncultured Sulfurovum sp</name>
    <dbReference type="NCBI Taxonomy" id="269237"/>
    <lineage>
        <taxon>Bacteria</taxon>
        <taxon>Pseudomonadati</taxon>
        <taxon>Campylobacterota</taxon>
        <taxon>Epsilonproteobacteria</taxon>
        <taxon>Campylobacterales</taxon>
        <taxon>Sulfurovaceae</taxon>
        <taxon>Sulfurovum</taxon>
        <taxon>environmental samples</taxon>
    </lineage>
</organism>
<proteinExistence type="predicted"/>
<dbReference type="PANTHER" id="PTHR40455:SF1">
    <property type="entry name" value="ANTITOXIN HIGA"/>
    <property type="match status" value="1"/>
</dbReference>
<accession>A0A6S6SF89</accession>
<dbReference type="PANTHER" id="PTHR40455">
    <property type="entry name" value="ANTITOXIN HIGA"/>
    <property type="match status" value="1"/>
</dbReference>
<dbReference type="GO" id="GO:0003723">
    <property type="term" value="F:RNA binding"/>
    <property type="evidence" value="ECO:0007669"/>
    <property type="project" value="InterPro"/>
</dbReference>
<dbReference type="GO" id="GO:0110001">
    <property type="term" value="C:toxin-antitoxin complex"/>
    <property type="evidence" value="ECO:0007669"/>
    <property type="project" value="InterPro"/>
</dbReference>
<dbReference type="GO" id="GO:0001046">
    <property type="term" value="F:core promoter sequence-specific DNA binding"/>
    <property type="evidence" value="ECO:0007669"/>
    <property type="project" value="TreeGrafter"/>
</dbReference>
<sequence>MRVIAKSTLRAFYDEPNYTDSKSALESWHHEAIKANWQNPNEIKAQYKSASVVGNNKVVFNICGNKYRLIVKINYVAEIIFIKFIGTHKQYDKIDVEEYKMIKPIRTERDYEEALFRVESLMDAEPNSEAFDELEVLATLVEKYEEKFYSIDAPDPIEAIKFRMEQEGLRQNDLVPMFGNKSRVSEVLNRKRKLTLDMIRNLNTQLNIPFENLLGDYRLV</sequence>
<dbReference type="InterPro" id="IPR018669">
    <property type="entry name" value="Toxin_HigB"/>
</dbReference>